<dbReference type="NCBIfam" id="NF042914">
    <property type="entry name" value="SAV915_dom"/>
    <property type="match status" value="1"/>
</dbReference>
<name>A0ABS9NB51_9ACTN</name>
<evidence type="ECO:0000313" key="2">
    <source>
        <dbReference type="EMBL" id="MCG5447168.1"/>
    </source>
</evidence>
<dbReference type="RefSeq" id="WP_238682002.1">
    <property type="nucleotide sequence ID" value="NZ_JAKKFD010000066.1"/>
</dbReference>
<evidence type="ECO:0000313" key="3">
    <source>
        <dbReference type="Proteomes" id="UP001201629"/>
    </source>
</evidence>
<sequence length="199" mass="21505">MSPWRMTRWERGERQPGTDTASDPGGPVPGADEPERRHEALVSVRLGPSAPGSHLVEYLRHEPCAVAAWWIAADVDAPIIFAVPVRDLPGRLVRTVRTGRSPQGQRVGIAFTRPELLVAAMGGDQHWEELCESALRGMLRPLGIEVIQVDPLLVAPPLDRVDPAPASGQARTKRTASATTWPSVSSVRISTLPSLPAVN</sequence>
<reference evidence="2 3" key="1">
    <citation type="submission" date="2022-01" db="EMBL/GenBank/DDBJ databases">
        <authorList>
            <person name="Riesco R."/>
            <person name="Trujillo M.E."/>
        </authorList>
    </citation>
    <scope>NUCLEOTIDE SEQUENCE [LARGE SCALE GENOMIC DNA]</scope>
    <source>
        <strain evidence="2 3">NIE79</strain>
    </source>
</reference>
<dbReference type="InterPro" id="IPR049975">
    <property type="entry name" value="SAV_915-like_dom"/>
</dbReference>
<feature type="compositionally biased region" description="Basic and acidic residues" evidence="1">
    <location>
        <begin position="7"/>
        <end position="16"/>
    </location>
</feature>
<keyword evidence="3" id="KW-1185">Reference proteome</keyword>
<proteinExistence type="predicted"/>
<feature type="region of interest" description="Disordered" evidence="1">
    <location>
        <begin position="1"/>
        <end position="37"/>
    </location>
</feature>
<feature type="region of interest" description="Disordered" evidence="1">
    <location>
        <begin position="163"/>
        <end position="182"/>
    </location>
</feature>
<protein>
    <recommendedName>
        <fullName evidence="4">SseB protein N-terminal domain-containing protein</fullName>
    </recommendedName>
</protein>
<dbReference type="EMBL" id="JAKKFD010000066">
    <property type="protein sequence ID" value="MCG5447168.1"/>
    <property type="molecule type" value="Genomic_DNA"/>
</dbReference>
<comment type="caution">
    <text evidence="2">The sequence shown here is derived from an EMBL/GenBank/DDBJ whole genome shotgun (WGS) entry which is preliminary data.</text>
</comment>
<organism evidence="2 3">
    <name type="scientific">Micromonospora trifolii</name>
    <dbReference type="NCBI Taxonomy" id="2911208"/>
    <lineage>
        <taxon>Bacteria</taxon>
        <taxon>Bacillati</taxon>
        <taxon>Actinomycetota</taxon>
        <taxon>Actinomycetes</taxon>
        <taxon>Micromonosporales</taxon>
        <taxon>Micromonosporaceae</taxon>
        <taxon>Micromonospora</taxon>
    </lineage>
</organism>
<evidence type="ECO:0008006" key="4">
    <source>
        <dbReference type="Google" id="ProtNLM"/>
    </source>
</evidence>
<dbReference type="Proteomes" id="UP001201629">
    <property type="component" value="Unassembled WGS sequence"/>
</dbReference>
<evidence type="ECO:0000256" key="1">
    <source>
        <dbReference type="SAM" id="MobiDB-lite"/>
    </source>
</evidence>
<gene>
    <name evidence="2" type="ORF">NIE79_005907</name>
</gene>
<accession>A0ABS9NB51</accession>